<proteinExistence type="predicted"/>
<evidence type="ECO:0000259" key="1">
    <source>
        <dbReference type="SMART" id="SM00974"/>
    </source>
</evidence>
<dbReference type="Proteomes" id="UP000028643">
    <property type="component" value="Unassembled WGS sequence"/>
</dbReference>
<dbReference type="InterPro" id="IPR018306">
    <property type="entry name" value="Phage_T5_Orf172_DNA-bd"/>
</dbReference>
<reference evidence="2 3" key="1">
    <citation type="submission" date="2014-07" db="EMBL/GenBank/DDBJ databases">
        <title>Draft Genome Sequences of Environmental Pseudomonas syringae strains.</title>
        <authorList>
            <person name="Baltrus D.A."/>
            <person name="Berge O."/>
            <person name="Morris C."/>
        </authorList>
    </citation>
    <scope>NUCLEOTIDE SEQUENCE [LARGE SCALE GENOMIC DNA]</scope>
    <source>
        <strain evidence="2 3">CEB003</strain>
    </source>
</reference>
<dbReference type="Pfam" id="PF10544">
    <property type="entry name" value="T5orf172"/>
    <property type="match status" value="1"/>
</dbReference>
<dbReference type="PATRIC" id="fig|317.174.peg.2866"/>
<comment type="caution">
    <text evidence="2">The sequence shown here is derived from an EMBL/GenBank/DDBJ whole genome shotgun (WGS) entry which is preliminary data.</text>
</comment>
<dbReference type="AlphaFoldDB" id="A0A085V6P8"/>
<accession>A0A085V6P8</accession>
<evidence type="ECO:0000313" key="3">
    <source>
        <dbReference type="Proteomes" id="UP000028643"/>
    </source>
</evidence>
<dbReference type="EMBL" id="JPQT01000106">
    <property type="protein sequence ID" value="KFE51111.1"/>
    <property type="molecule type" value="Genomic_DNA"/>
</dbReference>
<organism evidence="2 3">
    <name type="scientific">Pseudomonas syringae</name>
    <dbReference type="NCBI Taxonomy" id="317"/>
    <lineage>
        <taxon>Bacteria</taxon>
        <taxon>Pseudomonadati</taxon>
        <taxon>Pseudomonadota</taxon>
        <taxon>Gammaproteobacteria</taxon>
        <taxon>Pseudomonadales</taxon>
        <taxon>Pseudomonadaceae</taxon>
        <taxon>Pseudomonas</taxon>
    </lineage>
</organism>
<evidence type="ECO:0000313" key="2">
    <source>
        <dbReference type="EMBL" id="KFE51111.1"/>
    </source>
</evidence>
<sequence>MSSFGFVYILANEAMPGVYKVGATDHSPNRRAIELSRGTGVPAPYSVVFYGEVDGAFAWEKKVHLALAGRRVTESREFFRGPLIDIIRAVEGDGELYSDWDSDEAKEAREPGCMNRHNPLWFEKNLYPPGYIERLRRERA</sequence>
<protein>
    <recommendedName>
        <fullName evidence="1">Bacteriophage T5 Orf172 DNA-binding domain-containing protein</fullName>
    </recommendedName>
</protein>
<name>A0A085V6P8_PSESX</name>
<feature type="domain" description="Bacteriophage T5 Orf172 DNA-binding" evidence="1">
    <location>
        <begin position="13"/>
        <end position="93"/>
    </location>
</feature>
<dbReference type="SMART" id="SM00974">
    <property type="entry name" value="T5orf172"/>
    <property type="match status" value="1"/>
</dbReference>
<dbReference type="RefSeq" id="WP_047575567.1">
    <property type="nucleotide sequence ID" value="NZ_JPQT01000106.1"/>
</dbReference>
<gene>
    <name evidence="2" type="ORF">IV02_13975</name>
</gene>